<keyword evidence="3" id="KW-1185">Reference proteome</keyword>
<organism evidence="2 3">
    <name type="scientific">Lentinus brumalis</name>
    <dbReference type="NCBI Taxonomy" id="2498619"/>
    <lineage>
        <taxon>Eukaryota</taxon>
        <taxon>Fungi</taxon>
        <taxon>Dikarya</taxon>
        <taxon>Basidiomycota</taxon>
        <taxon>Agaricomycotina</taxon>
        <taxon>Agaricomycetes</taxon>
        <taxon>Polyporales</taxon>
        <taxon>Polyporaceae</taxon>
        <taxon>Lentinus</taxon>
    </lineage>
</organism>
<dbReference type="Proteomes" id="UP000256964">
    <property type="component" value="Unassembled WGS sequence"/>
</dbReference>
<dbReference type="OrthoDB" id="2757521at2759"/>
<dbReference type="STRING" id="139420.A0A371D5E4"/>
<feature type="region of interest" description="Disordered" evidence="1">
    <location>
        <begin position="105"/>
        <end position="191"/>
    </location>
</feature>
<feature type="region of interest" description="Disordered" evidence="1">
    <location>
        <begin position="53"/>
        <end position="72"/>
    </location>
</feature>
<feature type="compositionally biased region" description="Basic residues" evidence="1">
    <location>
        <begin position="153"/>
        <end position="171"/>
    </location>
</feature>
<feature type="compositionally biased region" description="Low complexity" evidence="1">
    <location>
        <begin position="175"/>
        <end position="187"/>
    </location>
</feature>
<accession>A0A371D5E4</accession>
<dbReference type="EMBL" id="KZ857416">
    <property type="protein sequence ID" value="RDX47729.1"/>
    <property type="molecule type" value="Genomic_DNA"/>
</dbReference>
<evidence type="ECO:0000256" key="1">
    <source>
        <dbReference type="SAM" id="MobiDB-lite"/>
    </source>
</evidence>
<evidence type="ECO:0000313" key="3">
    <source>
        <dbReference type="Proteomes" id="UP000256964"/>
    </source>
</evidence>
<proteinExistence type="predicted"/>
<sequence>MSSVPNHYNADDRVRWERYAAALRAYGAGQGPHPGNPPAGYREVFKLSQRYAPVPEDYPTPTPAPSQQVPPPGLAGVNMSDTAFNALLAHTAAVNAQFAALQSKVLSDSRRSTALRSYGGRGSGGGPSHGRRGLRLVDRVSTRLSDTTDAGSFKRKRGHRGGRGRDRKRRGDKAAGGPATTDTGGPAVDSVQTDGDVAVAANVEATAQGPVAAPQEPDVTDHDFQMELEQYGEGDDALAY</sequence>
<feature type="compositionally biased region" description="Gly residues" evidence="1">
    <location>
        <begin position="119"/>
        <end position="128"/>
    </location>
</feature>
<dbReference type="AlphaFoldDB" id="A0A371D5E4"/>
<reference evidence="2 3" key="1">
    <citation type="journal article" date="2018" name="Biotechnol. Biofuels">
        <title>Integrative visual omics of the white-rot fungus Polyporus brumalis exposes the biotechnological potential of its oxidative enzymes for delignifying raw plant biomass.</title>
        <authorList>
            <person name="Miyauchi S."/>
            <person name="Rancon A."/>
            <person name="Drula E."/>
            <person name="Hage H."/>
            <person name="Chaduli D."/>
            <person name="Favel A."/>
            <person name="Grisel S."/>
            <person name="Henrissat B."/>
            <person name="Herpoel-Gimbert I."/>
            <person name="Ruiz-Duenas F.J."/>
            <person name="Chevret D."/>
            <person name="Hainaut M."/>
            <person name="Lin J."/>
            <person name="Wang M."/>
            <person name="Pangilinan J."/>
            <person name="Lipzen A."/>
            <person name="Lesage-Meessen L."/>
            <person name="Navarro D."/>
            <person name="Riley R."/>
            <person name="Grigoriev I.V."/>
            <person name="Zhou S."/>
            <person name="Raouche S."/>
            <person name="Rosso M.N."/>
        </authorList>
    </citation>
    <scope>NUCLEOTIDE SEQUENCE [LARGE SCALE GENOMIC DNA]</scope>
    <source>
        <strain evidence="2 3">BRFM 1820</strain>
    </source>
</reference>
<evidence type="ECO:0000313" key="2">
    <source>
        <dbReference type="EMBL" id="RDX47729.1"/>
    </source>
</evidence>
<gene>
    <name evidence="2" type="ORF">OH76DRAFT_1419385</name>
</gene>
<name>A0A371D5E4_9APHY</name>
<feature type="compositionally biased region" description="Pro residues" evidence="1">
    <location>
        <begin position="56"/>
        <end position="72"/>
    </location>
</feature>
<protein>
    <submittedName>
        <fullName evidence="2">Uncharacterized protein</fullName>
    </submittedName>
</protein>